<comment type="caution">
    <text evidence="4">Lacks conserved residue(s) required for the propagation of feature annotation.</text>
</comment>
<dbReference type="HAMAP" id="MF_02057">
    <property type="entry name" value="tRNA_methyltr_CmoM"/>
    <property type="match status" value="1"/>
</dbReference>
<dbReference type="CDD" id="cd02440">
    <property type="entry name" value="AdoMet_MTases"/>
    <property type="match status" value="1"/>
</dbReference>
<feature type="binding site" evidence="4">
    <location>
        <begin position="64"/>
        <end position="65"/>
    </location>
    <ligand>
        <name>S-adenosyl-L-methionine</name>
        <dbReference type="ChEBI" id="CHEBI:59789"/>
    </ligand>
</feature>
<keyword evidence="7" id="KW-1185">Reference proteome</keyword>
<comment type="caution">
    <text evidence="6">The sequence shown here is derived from an EMBL/GenBank/DDBJ whole genome shotgun (WGS) entry which is preliminary data.</text>
</comment>
<dbReference type="GO" id="GO:0032259">
    <property type="term" value="P:methylation"/>
    <property type="evidence" value="ECO:0007669"/>
    <property type="project" value="UniProtKB-KW"/>
</dbReference>
<dbReference type="InterPro" id="IPR013216">
    <property type="entry name" value="Methyltransf_11"/>
</dbReference>
<dbReference type="EMBL" id="SPIA01000001">
    <property type="protein sequence ID" value="TFH69059.1"/>
    <property type="molecule type" value="Genomic_DNA"/>
</dbReference>
<dbReference type="GO" id="GO:0097697">
    <property type="term" value="F:tRNA (5-carboxymethoxyuridine(34)-5-O)-methyltransferase activity"/>
    <property type="evidence" value="ECO:0007669"/>
    <property type="project" value="UniProtKB-UniRule"/>
</dbReference>
<dbReference type="PANTHER" id="PTHR43464">
    <property type="entry name" value="METHYLTRANSFERASE"/>
    <property type="match status" value="1"/>
</dbReference>
<gene>
    <name evidence="4" type="primary">cmoM</name>
    <name evidence="6" type="ORF">E3W66_03750</name>
</gene>
<keyword evidence="3 4" id="KW-0949">S-adenosyl-L-methionine</keyword>
<feature type="binding site" evidence="4">
    <location>
        <position position="134"/>
    </location>
    <ligand>
        <name>S-adenosyl-L-methionine</name>
        <dbReference type="ChEBI" id="CHEBI:59789"/>
    </ligand>
</feature>
<reference evidence="6 7" key="1">
    <citation type="submission" date="2019-03" db="EMBL/GenBank/DDBJ databases">
        <title>Draft genome of Gammaproteobacteria bacterium LSUCC0057, a member of the SAR92 clade.</title>
        <authorList>
            <person name="Lanclos V.C."/>
            <person name="Doiron C."/>
            <person name="Henson M.W."/>
            <person name="Thrash J.C."/>
        </authorList>
    </citation>
    <scope>NUCLEOTIDE SEQUENCE [LARGE SCALE GENOMIC DNA]</scope>
    <source>
        <strain evidence="6 7">LSUCC0057</strain>
    </source>
</reference>
<comment type="similarity">
    <text evidence="4">Belongs to the class I-like SAM-binding methyltransferase superfamily. CmoM family.</text>
</comment>
<keyword evidence="1 4" id="KW-0489">Methyltransferase</keyword>
<evidence type="ECO:0000256" key="3">
    <source>
        <dbReference type="ARBA" id="ARBA00022691"/>
    </source>
</evidence>
<dbReference type="GO" id="GO:0006400">
    <property type="term" value="P:tRNA modification"/>
    <property type="evidence" value="ECO:0007669"/>
    <property type="project" value="UniProtKB-UniRule"/>
</dbReference>
<dbReference type="SUPFAM" id="SSF53335">
    <property type="entry name" value="S-adenosyl-L-methionine-dependent methyltransferases"/>
    <property type="match status" value="1"/>
</dbReference>
<feature type="binding site" evidence="4">
    <location>
        <position position="85"/>
    </location>
    <ligand>
        <name>S-adenosyl-L-methionine</name>
        <dbReference type="ChEBI" id="CHEBI:59789"/>
    </ligand>
</feature>
<dbReference type="OrthoDB" id="4697647at2"/>
<dbReference type="InterPro" id="IPR033664">
    <property type="entry name" value="Cmo5U_methylTrfase"/>
</dbReference>
<dbReference type="EC" id="2.1.1.-" evidence="4"/>
<organism evidence="6 7">
    <name type="scientific">Gammaproteobacteria bacterium LSUCC0057</name>
    <dbReference type="NCBI Taxonomy" id="2559237"/>
    <lineage>
        <taxon>Bacteria</taxon>
        <taxon>Pseudomonadati</taxon>
        <taxon>Pseudomonadota</taxon>
        <taxon>Gammaproteobacteria</taxon>
        <taxon>Cellvibrionales</taxon>
        <taxon>Porticoccaceae</taxon>
        <taxon>SAR92 clade</taxon>
    </lineage>
</organism>
<comment type="catalytic activity">
    <reaction evidence="4">
        <text>5-carboxymethoxyuridine(34) in tRNA + S-adenosyl-L-methionine = 5-methoxycarbonylmethoxyuridine(34) in tRNA + S-adenosyl-L-homocysteine</text>
        <dbReference type="Rhea" id="RHEA:54080"/>
        <dbReference type="Rhea" id="RHEA-COMP:13383"/>
        <dbReference type="Rhea" id="RHEA-COMP:13781"/>
        <dbReference type="ChEBI" id="CHEBI:57856"/>
        <dbReference type="ChEBI" id="CHEBI:59789"/>
        <dbReference type="ChEBI" id="CHEBI:136879"/>
        <dbReference type="ChEBI" id="CHEBI:138053"/>
    </reaction>
</comment>
<dbReference type="AlphaFoldDB" id="A0A4Y8UN60"/>
<dbReference type="Proteomes" id="UP000298133">
    <property type="component" value="Unassembled WGS sequence"/>
</dbReference>
<protein>
    <recommendedName>
        <fullName evidence="4">tRNA 5-carboxymethoxyuridine methyltransferase</fullName>
        <ecNumber evidence="4">2.1.1.-</ecNumber>
    </recommendedName>
    <alternativeName>
        <fullName evidence="4">cmo5U methyltransferase</fullName>
    </alternativeName>
</protein>
<evidence type="ECO:0000256" key="2">
    <source>
        <dbReference type="ARBA" id="ARBA00022679"/>
    </source>
</evidence>
<evidence type="ECO:0000256" key="1">
    <source>
        <dbReference type="ARBA" id="ARBA00022603"/>
    </source>
</evidence>
<evidence type="ECO:0000313" key="7">
    <source>
        <dbReference type="Proteomes" id="UP000298133"/>
    </source>
</evidence>
<name>A0A4Y8UN60_9GAMM</name>
<evidence type="ECO:0000313" key="6">
    <source>
        <dbReference type="EMBL" id="TFH69059.1"/>
    </source>
</evidence>
<dbReference type="Pfam" id="PF08241">
    <property type="entry name" value="Methyltransf_11"/>
    <property type="match status" value="1"/>
</dbReference>
<keyword evidence="4" id="KW-0819">tRNA processing</keyword>
<comment type="function">
    <text evidence="4">Catalyzes the methylation of 5-carboxymethoxyuridine (cmo5U) to form 5-methoxycarbonylmethoxyuridine (mcmo5U) at position 34 in tRNAs.</text>
</comment>
<feature type="domain" description="Methyltransferase type 11" evidence="5">
    <location>
        <begin position="61"/>
        <end position="161"/>
    </location>
</feature>
<dbReference type="Gene3D" id="3.40.50.150">
    <property type="entry name" value="Vaccinia Virus protein VP39"/>
    <property type="match status" value="1"/>
</dbReference>
<evidence type="ECO:0000259" key="5">
    <source>
        <dbReference type="Pfam" id="PF08241"/>
    </source>
</evidence>
<accession>A0A4Y8UN60</accession>
<sequence length="271" mass="30227">MQDRNFDDLAAKFAAKIYASQKGAVRIAVIWRDLLECCAQRGVALQAENATSSPAQPLRVLELGGGLGQFSCRLAQLGHRVVYNDISAAMAEQAQQRAAAAGCLEAIQWRIGSYQQLVEAAHADAQQFDLVLCHAMIEWLAKPSQLVAQITPLLAPNGLLSLSYYNHHGWAYRNLMRGNFNLLSRPYQSHPGSLTPQHAFSFEQIVQWLHAAQLRVHRCSGIRVFSDYTREQRGGLQSAAATLEQELNYSLLEPYKWLGRYLHVVAERDPG</sequence>
<proteinExistence type="inferred from homology"/>
<dbReference type="PANTHER" id="PTHR43464:SF19">
    <property type="entry name" value="UBIQUINONE BIOSYNTHESIS O-METHYLTRANSFERASE, MITOCHONDRIAL"/>
    <property type="match status" value="1"/>
</dbReference>
<evidence type="ECO:0000256" key="4">
    <source>
        <dbReference type="HAMAP-Rule" id="MF_02057"/>
    </source>
</evidence>
<feature type="binding site" evidence="4">
    <location>
        <position position="26"/>
    </location>
    <ligand>
        <name>S-adenosyl-L-methionine</name>
        <dbReference type="ChEBI" id="CHEBI:59789"/>
    </ligand>
</feature>
<dbReference type="GO" id="GO:0008757">
    <property type="term" value="F:S-adenosylmethionine-dependent methyltransferase activity"/>
    <property type="evidence" value="ECO:0007669"/>
    <property type="project" value="InterPro"/>
</dbReference>
<dbReference type="InterPro" id="IPR029063">
    <property type="entry name" value="SAM-dependent_MTases_sf"/>
</dbReference>
<keyword evidence="2 4" id="KW-0808">Transferase</keyword>